<dbReference type="Proteomes" id="UP000250123">
    <property type="component" value="Chromosome SHEWBE"/>
</dbReference>
<evidence type="ECO:0000313" key="3">
    <source>
        <dbReference type="Proteomes" id="UP000250123"/>
    </source>
</evidence>
<dbReference type="InterPro" id="IPR014743">
    <property type="entry name" value="Cl-channel_core"/>
</dbReference>
<gene>
    <name evidence="2" type="ORF">SHEWBE_1586</name>
</gene>
<reference evidence="3" key="1">
    <citation type="submission" date="2018-06" db="EMBL/GenBank/DDBJ databases">
        <authorList>
            <person name="Cea G.-C."/>
            <person name="William W."/>
        </authorList>
    </citation>
    <scope>NUCLEOTIDE SEQUENCE [LARGE SCALE GENOMIC DNA]</scope>
    <source>
        <strain evidence="3">DB21MT-2</strain>
    </source>
</reference>
<feature type="transmembrane region" description="Helical" evidence="1">
    <location>
        <begin position="33"/>
        <end position="58"/>
    </location>
</feature>
<keyword evidence="1" id="KW-0472">Membrane</keyword>
<proteinExistence type="predicted"/>
<feature type="transmembrane region" description="Helical" evidence="1">
    <location>
        <begin position="78"/>
        <end position="95"/>
    </location>
</feature>
<dbReference type="EMBL" id="LS483452">
    <property type="protein sequence ID" value="SQH75552.1"/>
    <property type="molecule type" value="Genomic_DNA"/>
</dbReference>
<dbReference type="AlphaFoldDB" id="A0A330LZY0"/>
<organism evidence="2 3">
    <name type="scientific">Shewanella benthica</name>
    <dbReference type="NCBI Taxonomy" id="43661"/>
    <lineage>
        <taxon>Bacteria</taxon>
        <taxon>Pseudomonadati</taxon>
        <taxon>Pseudomonadota</taxon>
        <taxon>Gammaproteobacteria</taxon>
        <taxon>Alteromonadales</taxon>
        <taxon>Shewanellaceae</taxon>
        <taxon>Shewanella</taxon>
    </lineage>
</organism>
<protein>
    <submittedName>
        <fullName evidence="2">Uncharacterized protein</fullName>
    </submittedName>
</protein>
<dbReference type="KEGG" id="sbk:SHEWBE_1586"/>
<keyword evidence="1" id="KW-1133">Transmembrane helix</keyword>
<dbReference type="SUPFAM" id="SSF81340">
    <property type="entry name" value="Clc chloride channel"/>
    <property type="match status" value="1"/>
</dbReference>
<evidence type="ECO:0000313" key="2">
    <source>
        <dbReference type="EMBL" id="SQH75552.1"/>
    </source>
</evidence>
<accession>A0A330LZY0</accession>
<name>A0A330LZY0_9GAMM</name>
<sequence length="105" mass="12354">MQKRIKNTYTRCQMYLRTDLQDKLFQAKLSLQLCMLALLFALIASGVIILFRLLLLWLNNYTQTSELEFTEILDDWRVLLPILGALLIWLVARMGSQRYKRMGIA</sequence>
<keyword evidence="1" id="KW-0812">Transmembrane</keyword>
<evidence type="ECO:0000256" key="1">
    <source>
        <dbReference type="SAM" id="Phobius"/>
    </source>
</evidence>